<dbReference type="Proteomes" id="UP000292262">
    <property type="component" value="Unassembled WGS sequence"/>
</dbReference>
<dbReference type="EMBL" id="SGXE01000001">
    <property type="protein sequence ID" value="RZS99118.1"/>
    <property type="molecule type" value="Genomic_DNA"/>
</dbReference>
<dbReference type="Gene3D" id="3.30.160.670">
    <property type="match status" value="1"/>
</dbReference>
<name>A0A4Q7PGT2_9FLAO</name>
<evidence type="ECO:0000259" key="1">
    <source>
        <dbReference type="Pfam" id="PF13590"/>
    </source>
</evidence>
<dbReference type="Pfam" id="PF13590">
    <property type="entry name" value="DUF4136"/>
    <property type="match status" value="1"/>
</dbReference>
<dbReference type="PROSITE" id="PS51257">
    <property type="entry name" value="PROKAR_LIPOPROTEIN"/>
    <property type="match status" value="1"/>
</dbReference>
<dbReference type="RefSeq" id="WP_130284979.1">
    <property type="nucleotide sequence ID" value="NZ_SGXE01000001.1"/>
</dbReference>
<gene>
    <name evidence="2" type="ORF">EV197_0323</name>
</gene>
<evidence type="ECO:0000313" key="2">
    <source>
        <dbReference type="EMBL" id="RZS99118.1"/>
    </source>
</evidence>
<comment type="caution">
    <text evidence="2">The sequence shown here is derived from an EMBL/GenBank/DDBJ whole genome shotgun (WGS) entry which is preliminary data.</text>
</comment>
<proteinExistence type="predicted"/>
<dbReference type="OrthoDB" id="1430233at2"/>
<evidence type="ECO:0000313" key="3">
    <source>
        <dbReference type="Proteomes" id="UP000292262"/>
    </source>
</evidence>
<sequence>MLKYINLLFLTVLFVSCGSTRVVYDYDDTQDFTKYQTFGFYPDLATGLSELDEERLLELTKSVLQAKGFEFSENPDVYINFNTATFKRASNNSIGVGVGSGGGAVNVGVGGAIPIGGPVTYLELTVDLVDAKENDLKWQAIAEQKFNQGASPNTKKQIFERLLLKIFKKYPPTRNE</sequence>
<reference evidence="2 3" key="1">
    <citation type="submission" date="2019-02" db="EMBL/GenBank/DDBJ databases">
        <title>Genomic Encyclopedia of Type Strains, Phase IV (KMG-IV): sequencing the most valuable type-strain genomes for metagenomic binning, comparative biology and taxonomic classification.</title>
        <authorList>
            <person name="Goeker M."/>
        </authorList>
    </citation>
    <scope>NUCLEOTIDE SEQUENCE [LARGE SCALE GENOMIC DNA]</scope>
    <source>
        <strain evidence="2 3">DSM 17196</strain>
    </source>
</reference>
<dbReference type="AlphaFoldDB" id="A0A4Q7PGT2"/>
<accession>A0A4Q7PGT2</accession>
<protein>
    <submittedName>
        <fullName evidence="2">Uncharacterized protein DUF4136</fullName>
    </submittedName>
</protein>
<keyword evidence="3" id="KW-1185">Reference proteome</keyword>
<feature type="domain" description="DUF4136" evidence="1">
    <location>
        <begin position="22"/>
        <end position="172"/>
    </location>
</feature>
<organism evidence="2 3">
    <name type="scientific">Aquimarina brevivitae</name>
    <dbReference type="NCBI Taxonomy" id="323412"/>
    <lineage>
        <taxon>Bacteria</taxon>
        <taxon>Pseudomonadati</taxon>
        <taxon>Bacteroidota</taxon>
        <taxon>Flavobacteriia</taxon>
        <taxon>Flavobacteriales</taxon>
        <taxon>Flavobacteriaceae</taxon>
        <taxon>Aquimarina</taxon>
    </lineage>
</organism>
<dbReference type="InterPro" id="IPR025411">
    <property type="entry name" value="DUF4136"/>
</dbReference>